<dbReference type="PROSITE" id="PS50961">
    <property type="entry name" value="HTH_LA"/>
    <property type="match status" value="1"/>
</dbReference>
<dbReference type="SUPFAM" id="SSF46785">
    <property type="entry name" value="Winged helix' DNA-binding domain"/>
    <property type="match status" value="1"/>
</dbReference>
<dbReference type="InterPro" id="IPR045180">
    <property type="entry name" value="La_dom_prot"/>
</dbReference>
<sequence>MMSEENPLFPVDLEAQLSLSPSSVNVDQSVPGGGRRATSAGGLCEAEEKGAEPPSEHQPASRPRRTSSSGVSCDSAVKSPVDVHTQSDCSGTVERSSKTNDSGAPFEMKSLVVIGESSKPASTCTHESHPILPVDPDQIDIHASTPSYEIHPDQQPTDEDEEEDEEAEMKEMMFELLGERWDSTMGFLPPIPGLGQRCFLGSSESSQGESGSKLIPLSISELQTSMAMLEVYPYYSVWDWVASHAQSDSDLDFSSDCSAEQTHTHDVPDVKHLDLQQLLPLSPTNHHEYEPGFGLDVDPVGAKSKEELQNRPDPPLPDATLGEVKEKLARVLETFLSRENLSSDLYLHSQMDSNQYIHISSLMCLDKIRSLTTDQDLLSDLLKSVPQVQVAPCGRKFRPRQSRCVLILREVPDSTSPEEVETLFKGETLPQFVSCESVSNNHWFITFRSEADTQQAYDYLRKEVRVFKGKPILARIKTSMVPVDCYKPVQQDQRSKQPPHRDPSGAFQEPVFPGEPYGLNAGALSFCDSLKLESLKGDFTSAAASSGKSHNLHTHRTDTSPHWRCHSHSSGFVEGFIKPAQNLTQVSQRQWKGKGRGRTSVSATPYSKRLRLPGQRGQKLGFLEASSLCSESRLPEFNLSTFPPLSPKLVTMTTPPAANRKLQSEMLEGFEPRQDPERPLTLSSPQTEQAEDALRSVKESAERSAEAKPPQLPQEPLMVAERPSYAQICHRSSRTGCHSADGRTTEEPTSTARQ</sequence>
<evidence type="ECO:0000256" key="3">
    <source>
        <dbReference type="PROSITE-ProRule" id="PRU00332"/>
    </source>
</evidence>
<feature type="region of interest" description="Disordered" evidence="4">
    <location>
        <begin position="670"/>
        <end position="754"/>
    </location>
</feature>
<feature type="compositionally biased region" description="Polar residues" evidence="4">
    <location>
        <begin position="19"/>
        <end position="28"/>
    </location>
</feature>
<dbReference type="InterPro" id="IPR036390">
    <property type="entry name" value="WH_DNA-bd_sf"/>
</dbReference>
<feature type="compositionally biased region" description="Basic and acidic residues" evidence="4">
    <location>
        <begin position="493"/>
        <end position="503"/>
    </location>
</feature>
<dbReference type="Gene3D" id="1.10.10.10">
    <property type="entry name" value="Winged helix-like DNA-binding domain superfamily/Winged helix DNA-binding domain"/>
    <property type="match status" value="1"/>
</dbReference>
<feature type="compositionally biased region" description="Basic and acidic residues" evidence="4">
    <location>
        <begin position="46"/>
        <end position="55"/>
    </location>
</feature>
<feature type="compositionally biased region" description="Acidic residues" evidence="4">
    <location>
        <begin position="156"/>
        <end position="166"/>
    </location>
</feature>
<feature type="region of interest" description="Disordered" evidence="4">
    <location>
        <begin position="117"/>
        <end position="136"/>
    </location>
</feature>
<dbReference type="Ensembl" id="ENSORLT00015016072.1">
    <property type="protein sequence ID" value="ENSORLP00015009693.1"/>
    <property type="gene ID" value="ENSORLG00015010492.1"/>
</dbReference>
<feature type="region of interest" description="Disordered" evidence="4">
    <location>
        <begin position="19"/>
        <end position="104"/>
    </location>
</feature>
<evidence type="ECO:0000256" key="4">
    <source>
        <dbReference type="SAM" id="MobiDB-lite"/>
    </source>
</evidence>
<feature type="region of interest" description="Disordered" evidence="4">
    <location>
        <begin position="543"/>
        <end position="564"/>
    </location>
</feature>
<feature type="compositionally biased region" description="Basic and acidic residues" evidence="4">
    <location>
        <begin position="692"/>
        <end position="706"/>
    </location>
</feature>
<dbReference type="InterPro" id="IPR058699">
    <property type="entry name" value="RRM_LARP4/4B"/>
</dbReference>
<name>A0A3P9HQA4_ORYLA</name>
<reference key="1">
    <citation type="journal article" date="2007" name="Nature">
        <title>The medaka draft genome and insights into vertebrate genome evolution.</title>
        <authorList>
            <person name="Kasahara M."/>
            <person name="Naruse K."/>
            <person name="Sasaki S."/>
            <person name="Nakatani Y."/>
            <person name="Qu W."/>
            <person name="Ahsan B."/>
            <person name="Yamada T."/>
            <person name="Nagayasu Y."/>
            <person name="Doi K."/>
            <person name="Kasai Y."/>
            <person name="Jindo T."/>
            <person name="Kobayashi D."/>
            <person name="Shimada A."/>
            <person name="Toyoda A."/>
            <person name="Kuroki Y."/>
            <person name="Fujiyama A."/>
            <person name="Sasaki T."/>
            <person name="Shimizu A."/>
            <person name="Asakawa S."/>
            <person name="Shimizu N."/>
            <person name="Hashimoto S."/>
            <person name="Yang J."/>
            <person name="Lee Y."/>
            <person name="Matsushima K."/>
            <person name="Sugano S."/>
            <person name="Sakaizumi M."/>
            <person name="Narita T."/>
            <person name="Ohishi K."/>
            <person name="Haga S."/>
            <person name="Ohta F."/>
            <person name="Nomoto H."/>
            <person name="Nogata K."/>
            <person name="Morishita T."/>
            <person name="Endo T."/>
            <person name="Shin-I T."/>
            <person name="Takeda H."/>
            <person name="Morishita S."/>
            <person name="Kohara Y."/>
        </authorList>
    </citation>
    <scope>NUCLEOTIDE SEQUENCE [LARGE SCALE GENOMIC DNA]</scope>
    <source>
        <strain>Hd-rR</strain>
    </source>
</reference>
<evidence type="ECO:0000313" key="6">
    <source>
        <dbReference type="Ensembl" id="ENSORLP00015009693.1"/>
    </source>
</evidence>
<proteinExistence type="predicted"/>
<feature type="compositionally biased region" description="Polar residues" evidence="4">
    <location>
        <begin position="84"/>
        <end position="102"/>
    </location>
</feature>
<dbReference type="AlphaFoldDB" id="A0A3P9HQA4"/>
<evidence type="ECO:0000259" key="5">
    <source>
        <dbReference type="PROSITE" id="PS50961"/>
    </source>
</evidence>
<dbReference type="CDD" id="cd12430">
    <property type="entry name" value="RRM_LARP4_5_like"/>
    <property type="match status" value="1"/>
</dbReference>
<evidence type="ECO:0000256" key="2">
    <source>
        <dbReference type="ARBA" id="ARBA00022884"/>
    </source>
</evidence>
<dbReference type="InterPro" id="IPR006630">
    <property type="entry name" value="La_HTH"/>
</dbReference>
<dbReference type="Proteomes" id="UP000265200">
    <property type="component" value="Chromosome 20"/>
</dbReference>
<dbReference type="PANTHER" id="PTHR22792">
    <property type="entry name" value="LUPUS LA PROTEIN-RELATED"/>
    <property type="match status" value="1"/>
</dbReference>
<dbReference type="Pfam" id="PF26088">
    <property type="entry name" value="RRM_LARP4"/>
    <property type="match status" value="1"/>
</dbReference>
<dbReference type="InterPro" id="IPR036388">
    <property type="entry name" value="WH-like_DNA-bd_sf"/>
</dbReference>
<organism evidence="6 7">
    <name type="scientific">Oryzias latipes</name>
    <name type="common">Japanese rice fish</name>
    <name type="synonym">Japanese killifish</name>
    <dbReference type="NCBI Taxonomy" id="8090"/>
    <lineage>
        <taxon>Eukaryota</taxon>
        <taxon>Metazoa</taxon>
        <taxon>Chordata</taxon>
        <taxon>Craniata</taxon>
        <taxon>Vertebrata</taxon>
        <taxon>Euteleostomi</taxon>
        <taxon>Actinopterygii</taxon>
        <taxon>Neopterygii</taxon>
        <taxon>Teleostei</taxon>
        <taxon>Neoteleostei</taxon>
        <taxon>Acanthomorphata</taxon>
        <taxon>Ovalentaria</taxon>
        <taxon>Atherinomorphae</taxon>
        <taxon>Beloniformes</taxon>
        <taxon>Adrianichthyidae</taxon>
        <taxon>Oryziinae</taxon>
        <taxon>Oryzias</taxon>
    </lineage>
</organism>
<feature type="domain" description="HTH La-type RNA-binding" evidence="5">
    <location>
        <begin position="318"/>
        <end position="407"/>
    </location>
</feature>
<dbReference type="GO" id="GO:0003723">
    <property type="term" value="F:RNA binding"/>
    <property type="evidence" value="ECO:0007669"/>
    <property type="project" value="UniProtKB-UniRule"/>
</dbReference>
<evidence type="ECO:0000256" key="1">
    <source>
        <dbReference type="ARBA" id="ARBA00022553"/>
    </source>
</evidence>
<dbReference type="PANTHER" id="PTHR22792:SF43">
    <property type="entry name" value="LA-RELATED PROTEIN 4B"/>
    <property type="match status" value="1"/>
</dbReference>
<protein>
    <recommendedName>
        <fullName evidence="5">HTH La-type RNA-binding domain-containing protein</fullName>
    </recommendedName>
</protein>
<reference evidence="6" key="4">
    <citation type="submission" date="2025-09" db="UniProtKB">
        <authorList>
            <consortium name="Ensembl"/>
        </authorList>
    </citation>
    <scope>IDENTIFICATION</scope>
    <source>
        <strain evidence="6">HSOK</strain>
    </source>
</reference>
<reference evidence="6" key="3">
    <citation type="submission" date="2025-08" db="UniProtKB">
        <authorList>
            <consortium name="Ensembl"/>
        </authorList>
    </citation>
    <scope>IDENTIFICATION</scope>
    <source>
        <strain evidence="6">HSOK</strain>
    </source>
</reference>
<feature type="region of interest" description="Disordered" evidence="4">
    <location>
        <begin position="488"/>
        <end position="511"/>
    </location>
</feature>
<keyword evidence="2 3" id="KW-0694">RNA-binding</keyword>
<feature type="region of interest" description="Disordered" evidence="4">
    <location>
        <begin position="147"/>
        <end position="166"/>
    </location>
</feature>
<evidence type="ECO:0000313" key="7">
    <source>
        <dbReference type="Proteomes" id="UP000265200"/>
    </source>
</evidence>
<keyword evidence="1" id="KW-0597">Phosphoprotein</keyword>
<accession>A0A3P9HQA4</accession>
<reference evidence="6 7" key="2">
    <citation type="submission" date="2017-04" db="EMBL/GenBank/DDBJ databases">
        <title>CpG methylation of centromeres and impact of large insertions on vertebrate speciation.</title>
        <authorList>
            <person name="Ichikawa K."/>
            <person name="Yoshimura J."/>
            <person name="Morishita S."/>
        </authorList>
    </citation>
    <scope>NUCLEOTIDE SEQUENCE</scope>
    <source>
        <strain evidence="6 7">HSOK</strain>
    </source>
</reference>
<dbReference type="SMART" id="SM00715">
    <property type="entry name" value="LA"/>
    <property type="match status" value="1"/>
</dbReference>